<dbReference type="InterPro" id="IPR029063">
    <property type="entry name" value="SAM-dependent_MTases_sf"/>
</dbReference>
<evidence type="ECO:0000256" key="1">
    <source>
        <dbReference type="ARBA" id="ARBA00022603"/>
    </source>
</evidence>
<dbReference type="GO" id="GO:0032259">
    <property type="term" value="P:methylation"/>
    <property type="evidence" value="ECO:0007669"/>
    <property type="project" value="UniProtKB-KW"/>
</dbReference>
<comment type="similarity">
    <text evidence="4">Belongs to the class I-like SAM-binding methyltransferase superfamily. Cation-independent O-methyltransferase family. COMT subfamily.</text>
</comment>
<dbReference type="PROSITE" id="PS51683">
    <property type="entry name" value="SAM_OMT_II"/>
    <property type="match status" value="1"/>
</dbReference>
<dbReference type="InterPro" id="IPR016461">
    <property type="entry name" value="COMT-like"/>
</dbReference>
<dbReference type="Pfam" id="PF08100">
    <property type="entry name" value="Dimerisation"/>
    <property type="match status" value="1"/>
</dbReference>
<gene>
    <name evidence="8" type="ORF">CDL12_16729</name>
</gene>
<keyword evidence="1 8" id="KW-0489">Methyltransferase</keyword>
<dbReference type="InterPro" id="IPR001077">
    <property type="entry name" value="COMT_C"/>
</dbReference>
<evidence type="ECO:0000256" key="4">
    <source>
        <dbReference type="ARBA" id="ARBA00034481"/>
    </source>
</evidence>
<dbReference type="Proteomes" id="UP000231279">
    <property type="component" value="Unassembled WGS sequence"/>
</dbReference>
<dbReference type="Gene3D" id="1.10.10.10">
    <property type="entry name" value="Winged helix-like DNA-binding domain superfamily/Winged helix DNA-binding domain"/>
    <property type="match status" value="1"/>
</dbReference>
<accession>A0A2G9GZI2</accession>
<name>A0A2G9GZI2_9LAMI</name>
<dbReference type="STRING" id="429701.A0A2G9GZI2"/>
<dbReference type="GO" id="GO:0008171">
    <property type="term" value="F:O-methyltransferase activity"/>
    <property type="evidence" value="ECO:0007669"/>
    <property type="project" value="InterPro"/>
</dbReference>
<sequence>MAMANEELSTEQLLEAQAHVWNHIFNFINSMSLKCAIELGIPDIIHKHGKPMALSELVALSNISKTKALHVHRLMRILLHSNFFIEVNMSNNDKEEERYWLTPASRLLLKDAPLTVAPFVLLVLDQILTKPWHYLGEWLANDHHLSPFKMTHGMMFWEYAEHEPRLNNLFNEAMCSDTRLVTSVLFENQKIKQAFEGIESLVDVGGGIGTMAKGIVDAFPGMKCIVLDLPHVVAGLQETNNLTYVEGDMFQTIPPADGVFLKWILHDWDDEDSVKILKKCKEAILGKGGKVIIIDMVVDIYEGGDEAMEDQLFFDMLMMTLLNGKERSEKEWAKVFTDAGFTSYKITPAIGARSLIELYP</sequence>
<dbReference type="PANTHER" id="PTHR11746">
    <property type="entry name" value="O-METHYLTRANSFERASE"/>
    <property type="match status" value="1"/>
</dbReference>
<evidence type="ECO:0000313" key="8">
    <source>
        <dbReference type="EMBL" id="PIN10678.1"/>
    </source>
</evidence>
<dbReference type="SUPFAM" id="SSF53335">
    <property type="entry name" value="S-adenosyl-L-methionine-dependent methyltransferases"/>
    <property type="match status" value="1"/>
</dbReference>
<evidence type="ECO:0000259" key="7">
    <source>
        <dbReference type="Pfam" id="PF08100"/>
    </source>
</evidence>
<evidence type="ECO:0000256" key="3">
    <source>
        <dbReference type="ARBA" id="ARBA00022691"/>
    </source>
</evidence>
<dbReference type="AlphaFoldDB" id="A0A2G9GZI2"/>
<dbReference type="Pfam" id="PF00891">
    <property type="entry name" value="Methyltransf_2"/>
    <property type="match status" value="1"/>
</dbReference>
<proteinExistence type="inferred from homology"/>
<evidence type="ECO:0000313" key="9">
    <source>
        <dbReference type="Proteomes" id="UP000231279"/>
    </source>
</evidence>
<evidence type="ECO:0000259" key="6">
    <source>
        <dbReference type="Pfam" id="PF00891"/>
    </source>
</evidence>
<keyword evidence="9" id="KW-1185">Reference proteome</keyword>
<protein>
    <submittedName>
        <fullName evidence="8">Hydroxyindole-O-methyltransferase</fullName>
    </submittedName>
</protein>
<dbReference type="Gene3D" id="3.40.50.150">
    <property type="entry name" value="Vaccinia Virus protein VP39"/>
    <property type="match status" value="1"/>
</dbReference>
<dbReference type="InterPro" id="IPR012967">
    <property type="entry name" value="COMT_dimerisation"/>
</dbReference>
<organism evidence="8 9">
    <name type="scientific">Handroanthus impetiginosus</name>
    <dbReference type="NCBI Taxonomy" id="429701"/>
    <lineage>
        <taxon>Eukaryota</taxon>
        <taxon>Viridiplantae</taxon>
        <taxon>Streptophyta</taxon>
        <taxon>Embryophyta</taxon>
        <taxon>Tracheophyta</taxon>
        <taxon>Spermatophyta</taxon>
        <taxon>Magnoliopsida</taxon>
        <taxon>eudicotyledons</taxon>
        <taxon>Gunneridae</taxon>
        <taxon>Pentapetalae</taxon>
        <taxon>asterids</taxon>
        <taxon>lamiids</taxon>
        <taxon>Lamiales</taxon>
        <taxon>Bignoniaceae</taxon>
        <taxon>Crescentiina</taxon>
        <taxon>Tabebuia alliance</taxon>
        <taxon>Handroanthus</taxon>
    </lineage>
</organism>
<dbReference type="GO" id="GO:0008757">
    <property type="term" value="F:S-adenosylmethionine-dependent methyltransferase activity"/>
    <property type="evidence" value="ECO:0007669"/>
    <property type="project" value="UniProtKB-ARBA"/>
</dbReference>
<dbReference type="FunFam" id="3.40.50.150:FF:000057">
    <property type="entry name" value="O-methyltransferase ZRP4"/>
    <property type="match status" value="1"/>
</dbReference>
<keyword evidence="2 8" id="KW-0808">Transferase</keyword>
<dbReference type="PIRSF" id="PIRSF005739">
    <property type="entry name" value="O-mtase"/>
    <property type="match status" value="1"/>
</dbReference>
<dbReference type="GO" id="GO:0046983">
    <property type="term" value="F:protein dimerization activity"/>
    <property type="evidence" value="ECO:0007669"/>
    <property type="project" value="InterPro"/>
</dbReference>
<evidence type="ECO:0000256" key="2">
    <source>
        <dbReference type="ARBA" id="ARBA00022679"/>
    </source>
</evidence>
<keyword evidence="3" id="KW-0949">S-adenosyl-L-methionine</keyword>
<feature type="domain" description="O-methyltransferase dimerisation" evidence="7">
    <location>
        <begin position="21"/>
        <end position="111"/>
    </location>
</feature>
<dbReference type="OrthoDB" id="2410195at2759"/>
<dbReference type="InterPro" id="IPR036388">
    <property type="entry name" value="WH-like_DNA-bd_sf"/>
</dbReference>
<dbReference type="EMBL" id="NKXS01003158">
    <property type="protein sequence ID" value="PIN10678.1"/>
    <property type="molecule type" value="Genomic_DNA"/>
</dbReference>
<evidence type="ECO:0000256" key="5">
    <source>
        <dbReference type="PIRSR" id="PIRSR005739-1"/>
    </source>
</evidence>
<dbReference type="SUPFAM" id="SSF46785">
    <property type="entry name" value="Winged helix' DNA-binding domain"/>
    <property type="match status" value="1"/>
</dbReference>
<comment type="caution">
    <text evidence="8">The sequence shown here is derived from an EMBL/GenBank/DDBJ whole genome shotgun (WGS) entry which is preliminary data.</text>
</comment>
<dbReference type="FunFam" id="1.10.10.10:FF:000213">
    <property type="entry name" value="Coniferyl alcohol 9-O-methyltransferase"/>
    <property type="match status" value="1"/>
</dbReference>
<feature type="domain" description="O-methyltransferase C-terminal" evidence="6">
    <location>
        <begin position="132"/>
        <end position="341"/>
    </location>
</feature>
<reference evidence="9" key="1">
    <citation type="journal article" date="2018" name="Gigascience">
        <title>Genome assembly of the Pink Ipe (Handroanthus impetiginosus, Bignoniaceae), a highly valued, ecologically keystone Neotropical timber forest tree.</title>
        <authorList>
            <person name="Silva-Junior O.B."/>
            <person name="Grattapaglia D."/>
            <person name="Novaes E."/>
            <person name="Collevatti R.G."/>
        </authorList>
    </citation>
    <scope>NUCLEOTIDE SEQUENCE [LARGE SCALE GENOMIC DNA]</scope>
    <source>
        <strain evidence="9">cv. UFG-1</strain>
    </source>
</reference>
<dbReference type="InterPro" id="IPR036390">
    <property type="entry name" value="WH_DNA-bd_sf"/>
</dbReference>
<feature type="active site" description="Proton acceptor" evidence="5">
    <location>
        <position position="266"/>
    </location>
</feature>